<feature type="non-terminal residue" evidence="1">
    <location>
        <position position="1"/>
    </location>
</feature>
<reference evidence="1 2" key="1">
    <citation type="submission" date="2021-06" db="EMBL/GenBank/DDBJ databases">
        <authorList>
            <person name="Kallberg Y."/>
            <person name="Tangrot J."/>
            <person name="Rosling A."/>
        </authorList>
    </citation>
    <scope>NUCLEOTIDE SEQUENCE [LARGE SCALE GENOMIC DNA]</scope>
    <source>
        <strain evidence="1 2">120-4 pot B 10/14</strain>
    </source>
</reference>
<dbReference type="Proteomes" id="UP000789901">
    <property type="component" value="Unassembled WGS sequence"/>
</dbReference>
<gene>
    <name evidence="1" type="ORF">GMARGA_LOCUS40208</name>
</gene>
<proteinExistence type="predicted"/>
<accession>A0ABN7X859</accession>
<protein>
    <submittedName>
        <fullName evidence="1">17877_t:CDS:1</fullName>
    </submittedName>
</protein>
<organism evidence="1 2">
    <name type="scientific">Gigaspora margarita</name>
    <dbReference type="NCBI Taxonomy" id="4874"/>
    <lineage>
        <taxon>Eukaryota</taxon>
        <taxon>Fungi</taxon>
        <taxon>Fungi incertae sedis</taxon>
        <taxon>Mucoromycota</taxon>
        <taxon>Glomeromycotina</taxon>
        <taxon>Glomeromycetes</taxon>
        <taxon>Diversisporales</taxon>
        <taxon>Gigasporaceae</taxon>
        <taxon>Gigaspora</taxon>
    </lineage>
</organism>
<name>A0ABN7X859_GIGMA</name>
<dbReference type="EMBL" id="CAJVQB010101112">
    <property type="protein sequence ID" value="CAG8850438.1"/>
    <property type="molecule type" value="Genomic_DNA"/>
</dbReference>
<comment type="caution">
    <text evidence="1">The sequence shown here is derived from an EMBL/GenBank/DDBJ whole genome shotgun (WGS) entry which is preliminary data.</text>
</comment>
<sequence length="103" mass="12000">YKLNILKEIANFMLKDVNELLFNHYDKFNNLASDQFNTIIVETLLYERRNQNTKINNAITFSMNEISILNDAIINIEAQLKDIHNSVEESINLLEENINIDGI</sequence>
<keyword evidence="2" id="KW-1185">Reference proteome</keyword>
<evidence type="ECO:0000313" key="2">
    <source>
        <dbReference type="Proteomes" id="UP000789901"/>
    </source>
</evidence>
<evidence type="ECO:0000313" key="1">
    <source>
        <dbReference type="EMBL" id="CAG8850438.1"/>
    </source>
</evidence>